<sequence length="96" mass="10981">MFTGKYILEKDWDNVLGRVKKSHINSARLNNYLLKKLTEVDSIALEADASKEYISSKQIKQNIKVVLSLFSNLEQKGLPIDIRQGNFLHVKGNFLC</sequence>
<keyword evidence="3" id="KW-1185">Reference proteome</keyword>
<dbReference type="InterPro" id="IPR035386">
    <property type="entry name" value="Arm-DNA-bind_5"/>
</dbReference>
<dbReference type="RefSeq" id="WP_272636803.1">
    <property type="nucleotide sequence ID" value="NZ_JAZDDF010000001.1"/>
</dbReference>
<dbReference type="EMBL" id="JAZDDF010000001">
    <property type="protein sequence ID" value="MEE1971992.1"/>
    <property type="molecule type" value="Genomic_DNA"/>
</dbReference>
<reference evidence="2 3" key="1">
    <citation type="submission" date="2024-01" db="EMBL/GenBank/DDBJ databases">
        <title>Maribacter spp. originated from different algae showed divergent polysaccharides utilization ability.</title>
        <authorList>
            <person name="Wang H."/>
            <person name="Wu Y."/>
        </authorList>
    </citation>
    <scope>NUCLEOTIDE SEQUENCE [LARGE SCALE GENOMIC DNA]</scope>
    <source>
        <strain evidence="2 3">KPT27_14</strain>
    </source>
</reference>
<name>A0ABU7IGB8_9FLAO</name>
<comment type="caution">
    <text evidence="2">The sequence shown here is derived from an EMBL/GenBank/DDBJ whole genome shotgun (WGS) entry which is preliminary data.</text>
</comment>
<evidence type="ECO:0000259" key="1">
    <source>
        <dbReference type="Pfam" id="PF17293"/>
    </source>
</evidence>
<feature type="domain" description="Arm DNA-binding" evidence="1">
    <location>
        <begin position="1"/>
        <end position="60"/>
    </location>
</feature>
<protein>
    <submittedName>
        <fullName evidence="2">Arm DNA-binding domain-containing protein</fullName>
    </submittedName>
</protein>
<dbReference type="Proteomes" id="UP001343698">
    <property type="component" value="Unassembled WGS sequence"/>
</dbReference>
<proteinExistence type="predicted"/>
<accession>A0ABU7IGB8</accession>
<dbReference type="GO" id="GO:0003677">
    <property type="term" value="F:DNA binding"/>
    <property type="evidence" value="ECO:0007669"/>
    <property type="project" value="UniProtKB-KW"/>
</dbReference>
<evidence type="ECO:0000313" key="2">
    <source>
        <dbReference type="EMBL" id="MEE1971992.1"/>
    </source>
</evidence>
<dbReference type="Pfam" id="PF17293">
    <property type="entry name" value="Arm-DNA-bind_5"/>
    <property type="match status" value="1"/>
</dbReference>
<gene>
    <name evidence="2" type="ORF">V1H85_06015</name>
</gene>
<organism evidence="2 3">
    <name type="scientific">Maribacter flavus</name>
    <dbReference type="NCBI Taxonomy" id="1658664"/>
    <lineage>
        <taxon>Bacteria</taxon>
        <taxon>Pseudomonadati</taxon>
        <taxon>Bacteroidota</taxon>
        <taxon>Flavobacteriia</taxon>
        <taxon>Flavobacteriales</taxon>
        <taxon>Flavobacteriaceae</taxon>
        <taxon>Maribacter</taxon>
    </lineage>
</organism>
<keyword evidence="2" id="KW-0238">DNA-binding</keyword>
<evidence type="ECO:0000313" key="3">
    <source>
        <dbReference type="Proteomes" id="UP001343698"/>
    </source>
</evidence>